<feature type="domain" description="N-acetyltransferase" evidence="1">
    <location>
        <begin position="76"/>
        <end position="148"/>
    </location>
</feature>
<dbReference type="CDD" id="cd04301">
    <property type="entry name" value="NAT_SF"/>
    <property type="match status" value="1"/>
</dbReference>
<dbReference type="PANTHER" id="PTHR43233">
    <property type="entry name" value="FAMILY N-ACETYLTRANSFERASE, PUTATIVE (AFU_ORTHOLOGUE AFUA_6G03350)-RELATED"/>
    <property type="match status" value="1"/>
</dbReference>
<evidence type="ECO:0000313" key="2">
    <source>
        <dbReference type="EMBL" id="KAK3367192.1"/>
    </source>
</evidence>
<proteinExistence type="predicted"/>
<evidence type="ECO:0000313" key="3">
    <source>
        <dbReference type="Proteomes" id="UP001287356"/>
    </source>
</evidence>
<dbReference type="PANTHER" id="PTHR43233:SF1">
    <property type="entry name" value="FAMILY N-ACETYLTRANSFERASE, PUTATIVE (AFU_ORTHOLOGUE AFUA_6G03350)-RELATED"/>
    <property type="match status" value="1"/>
</dbReference>
<reference evidence="2" key="2">
    <citation type="submission" date="2023-06" db="EMBL/GenBank/DDBJ databases">
        <authorList>
            <consortium name="Lawrence Berkeley National Laboratory"/>
            <person name="Haridas S."/>
            <person name="Hensen N."/>
            <person name="Bonometti L."/>
            <person name="Westerberg I."/>
            <person name="Brannstrom I.O."/>
            <person name="Guillou S."/>
            <person name="Cros-Aarteil S."/>
            <person name="Calhoun S."/>
            <person name="Kuo A."/>
            <person name="Mondo S."/>
            <person name="Pangilinan J."/>
            <person name="Riley R."/>
            <person name="Labutti K."/>
            <person name="Andreopoulos B."/>
            <person name="Lipzen A."/>
            <person name="Chen C."/>
            <person name="Yanf M."/>
            <person name="Daum C."/>
            <person name="Ng V."/>
            <person name="Clum A."/>
            <person name="Steindorff A."/>
            <person name="Ohm R."/>
            <person name="Martin F."/>
            <person name="Silar P."/>
            <person name="Natvig D."/>
            <person name="Lalanne C."/>
            <person name="Gautier V."/>
            <person name="Ament-Velasquez S.L."/>
            <person name="Kruys A."/>
            <person name="Hutchinson M.I."/>
            <person name="Powell A.J."/>
            <person name="Barry K."/>
            <person name="Miller A.N."/>
            <person name="Grigoriev I.V."/>
            <person name="Debuchy R."/>
            <person name="Gladieux P."/>
            <person name="Thoren M.H."/>
            <person name="Johannesson H."/>
        </authorList>
    </citation>
    <scope>NUCLEOTIDE SEQUENCE</scope>
    <source>
        <strain evidence="2">CBS 958.72</strain>
    </source>
</reference>
<dbReference type="Gene3D" id="3.40.630.30">
    <property type="match status" value="1"/>
</dbReference>
<dbReference type="Pfam" id="PF13508">
    <property type="entry name" value="Acetyltransf_7"/>
    <property type="match status" value="1"/>
</dbReference>
<keyword evidence="3" id="KW-1185">Reference proteome</keyword>
<dbReference type="Proteomes" id="UP001287356">
    <property type="component" value="Unassembled WGS sequence"/>
</dbReference>
<dbReference type="SUPFAM" id="SSF55729">
    <property type="entry name" value="Acyl-CoA N-acyltransferases (Nat)"/>
    <property type="match status" value="1"/>
</dbReference>
<dbReference type="InterPro" id="IPR053144">
    <property type="entry name" value="Acetyltransferase_Butenolide"/>
</dbReference>
<sequence>MSTSPAPPTAKPLPEGYALQIGIPPPDDYLHLRAGSGLTPKNAAQAAAVAAGSWYGCYATYTPHPSDDQPAPAPTIVGMGRIIGDGAWYFHIADMAVLTAHQRKGLGDAILKTLLAHIQAVAPEGLPLVNLLADPPGRRLYAQNGFVESAPDELGMQLPRTWVVQRGGGE</sequence>
<organism evidence="2 3">
    <name type="scientific">Lasiosphaeria ovina</name>
    <dbReference type="NCBI Taxonomy" id="92902"/>
    <lineage>
        <taxon>Eukaryota</taxon>
        <taxon>Fungi</taxon>
        <taxon>Dikarya</taxon>
        <taxon>Ascomycota</taxon>
        <taxon>Pezizomycotina</taxon>
        <taxon>Sordariomycetes</taxon>
        <taxon>Sordariomycetidae</taxon>
        <taxon>Sordariales</taxon>
        <taxon>Lasiosphaeriaceae</taxon>
        <taxon>Lasiosphaeria</taxon>
    </lineage>
</organism>
<dbReference type="InterPro" id="IPR016181">
    <property type="entry name" value="Acyl_CoA_acyltransferase"/>
</dbReference>
<accession>A0AAE0K047</accession>
<gene>
    <name evidence="2" type="ORF">B0T24DRAFT_635207</name>
</gene>
<dbReference type="AlphaFoldDB" id="A0AAE0K047"/>
<protein>
    <submittedName>
        <fullName evidence="2">GNAT family acetyltransferase</fullName>
    </submittedName>
</protein>
<evidence type="ECO:0000259" key="1">
    <source>
        <dbReference type="Pfam" id="PF13508"/>
    </source>
</evidence>
<dbReference type="InterPro" id="IPR000182">
    <property type="entry name" value="GNAT_dom"/>
</dbReference>
<dbReference type="GO" id="GO:0016747">
    <property type="term" value="F:acyltransferase activity, transferring groups other than amino-acyl groups"/>
    <property type="evidence" value="ECO:0007669"/>
    <property type="project" value="InterPro"/>
</dbReference>
<name>A0AAE0K047_9PEZI</name>
<dbReference type="EMBL" id="JAULSN010000007">
    <property type="protein sequence ID" value="KAK3367192.1"/>
    <property type="molecule type" value="Genomic_DNA"/>
</dbReference>
<comment type="caution">
    <text evidence="2">The sequence shown here is derived from an EMBL/GenBank/DDBJ whole genome shotgun (WGS) entry which is preliminary data.</text>
</comment>
<reference evidence="2" key="1">
    <citation type="journal article" date="2023" name="Mol. Phylogenet. Evol.">
        <title>Genome-scale phylogeny and comparative genomics of the fungal order Sordariales.</title>
        <authorList>
            <person name="Hensen N."/>
            <person name="Bonometti L."/>
            <person name="Westerberg I."/>
            <person name="Brannstrom I.O."/>
            <person name="Guillou S."/>
            <person name="Cros-Aarteil S."/>
            <person name="Calhoun S."/>
            <person name="Haridas S."/>
            <person name="Kuo A."/>
            <person name="Mondo S."/>
            <person name="Pangilinan J."/>
            <person name="Riley R."/>
            <person name="LaButti K."/>
            <person name="Andreopoulos B."/>
            <person name="Lipzen A."/>
            <person name="Chen C."/>
            <person name="Yan M."/>
            <person name="Daum C."/>
            <person name="Ng V."/>
            <person name="Clum A."/>
            <person name="Steindorff A."/>
            <person name="Ohm R.A."/>
            <person name="Martin F."/>
            <person name="Silar P."/>
            <person name="Natvig D.O."/>
            <person name="Lalanne C."/>
            <person name="Gautier V."/>
            <person name="Ament-Velasquez S.L."/>
            <person name="Kruys A."/>
            <person name="Hutchinson M.I."/>
            <person name="Powell A.J."/>
            <person name="Barry K."/>
            <person name="Miller A.N."/>
            <person name="Grigoriev I.V."/>
            <person name="Debuchy R."/>
            <person name="Gladieux P."/>
            <person name="Hiltunen Thoren M."/>
            <person name="Johannesson H."/>
        </authorList>
    </citation>
    <scope>NUCLEOTIDE SEQUENCE</scope>
    <source>
        <strain evidence="2">CBS 958.72</strain>
    </source>
</reference>